<dbReference type="PRINTS" id="PR01071">
    <property type="entry name" value="ACOABIOTINCC"/>
</dbReference>
<evidence type="ECO:0000259" key="10">
    <source>
        <dbReference type="PROSITE" id="PS50968"/>
    </source>
</evidence>
<evidence type="ECO:0000256" key="2">
    <source>
        <dbReference type="ARBA" id="ARBA00017562"/>
    </source>
</evidence>
<dbReference type="EMBL" id="JALJOU010000001">
    <property type="protein sequence ID" value="KAK9846390.1"/>
    <property type="molecule type" value="Genomic_DNA"/>
</dbReference>
<dbReference type="InterPro" id="IPR011053">
    <property type="entry name" value="Single_hybrid_motif"/>
</dbReference>
<keyword evidence="6 8" id="KW-0275">Fatty acid biosynthesis</keyword>
<feature type="domain" description="Lipoyl-binding" evidence="10">
    <location>
        <begin position="172"/>
        <end position="248"/>
    </location>
</feature>
<protein>
    <recommendedName>
        <fullName evidence="2 8">Biotin carboxyl carrier protein of acetyl-CoA carboxylase</fullName>
    </recommendedName>
</protein>
<dbReference type="InterPro" id="IPR050709">
    <property type="entry name" value="Biotin_Carboxyl_Carrier/Decarb"/>
</dbReference>
<proteinExistence type="predicted"/>
<dbReference type="InterPro" id="IPR001882">
    <property type="entry name" value="Biotin_BS"/>
</dbReference>
<name>A0AAW1SKZ1_9CHLO</name>
<evidence type="ECO:0000256" key="9">
    <source>
        <dbReference type="SAM" id="MobiDB-lite"/>
    </source>
</evidence>
<dbReference type="InterPro" id="IPR000089">
    <property type="entry name" value="Biotin_lipoyl"/>
</dbReference>
<dbReference type="PROSITE" id="PS00188">
    <property type="entry name" value="BIOTIN"/>
    <property type="match status" value="1"/>
</dbReference>
<evidence type="ECO:0000256" key="3">
    <source>
        <dbReference type="ARBA" id="ARBA00022516"/>
    </source>
</evidence>
<feature type="region of interest" description="Disordered" evidence="9">
    <location>
        <begin position="118"/>
        <end position="174"/>
    </location>
</feature>
<dbReference type="InterPro" id="IPR001249">
    <property type="entry name" value="AcCoA_biotinCC"/>
</dbReference>
<feature type="compositionally biased region" description="Pro residues" evidence="9">
    <location>
        <begin position="132"/>
        <end position="143"/>
    </location>
</feature>
<dbReference type="PANTHER" id="PTHR45266:SF3">
    <property type="entry name" value="OXALOACETATE DECARBOXYLASE ALPHA CHAIN"/>
    <property type="match status" value="1"/>
</dbReference>
<dbReference type="GO" id="GO:0003989">
    <property type="term" value="F:acetyl-CoA carboxylase activity"/>
    <property type="evidence" value="ECO:0007669"/>
    <property type="project" value="InterPro"/>
</dbReference>
<dbReference type="GO" id="GO:0009317">
    <property type="term" value="C:acetyl-CoA carboxylase complex"/>
    <property type="evidence" value="ECO:0007669"/>
    <property type="project" value="InterPro"/>
</dbReference>
<comment type="caution">
    <text evidence="11">The sequence shown here is derived from an EMBL/GenBank/DDBJ whole genome shotgun (WGS) entry which is preliminary data.</text>
</comment>
<evidence type="ECO:0000256" key="5">
    <source>
        <dbReference type="ARBA" id="ARBA00023098"/>
    </source>
</evidence>
<evidence type="ECO:0000256" key="7">
    <source>
        <dbReference type="ARBA" id="ARBA00023267"/>
    </source>
</evidence>
<dbReference type="GO" id="GO:0006633">
    <property type="term" value="P:fatty acid biosynthetic process"/>
    <property type="evidence" value="ECO:0007669"/>
    <property type="project" value="UniProtKB-KW"/>
</dbReference>
<keyword evidence="5 8" id="KW-0443">Lipid metabolism</keyword>
<dbReference type="Pfam" id="PF00364">
    <property type="entry name" value="Biotin_lipoyl"/>
    <property type="match status" value="1"/>
</dbReference>
<keyword evidence="12" id="KW-1185">Reference proteome</keyword>
<dbReference type="PANTHER" id="PTHR45266">
    <property type="entry name" value="OXALOACETATE DECARBOXYLASE ALPHA CHAIN"/>
    <property type="match status" value="1"/>
</dbReference>
<evidence type="ECO:0000256" key="8">
    <source>
        <dbReference type="RuleBase" id="RU364072"/>
    </source>
</evidence>
<keyword evidence="7 8" id="KW-0092">Biotin</keyword>
<dbReference type="PROSITE" id="PS50968">
    <property type="entry name" value="BIOTINYL_LIPOYL"/>
    <property type="match status" value="1"/>
</dbReference>
<evidence type="ECO:0000256" key="4">
    <source>
        <dbReference type="ARBA" id="ARBA00022832"/>
    </source>
</evidence>
<dbReference type="Proteomes" id="UP001445335">
    <property type="component" value="Unassembled WGS sequence"/>
</dbReference>
<feature type="compositionally biased region" description="Low complexity" evidence="9">
    <location>
        <begin position="118"/>
        <end position="131"/>
    </location>
</feature>
<dbReference type="SUPFAM" id="SSF51230">
    <property type="entry name" value="Single hybrid motif"/>
    <property type="match status" value="1"/>
</dbReference>
<evidence type="ECO:0000256" key="6">
    <source>
        <dbReference type="ARBA" id="ARBA00023160"/>
    </source>
</evidence>
<comment type="function">
    <text evidence="8">This protein is a component of the acetyl coenzyme A carboxylase complex; first, biotin carboxylase catalyzes the carboxylation of the carrier protein and then the transcarboxylase transfers the carboxyl group to form malonyl-CoA.</text>
</comment>
<feature type="region of interest" description="Disordered" evidence="9">
    <location>
        <begin position="1"/>
        <end position="36"/>
    </location>
</feature>
<dbReference type="GO" id="GO:0009507">
    <property type="term" value="C:chloroplast"/>
    <property type="evidence" value="ECO:0007669"/>
    <property type="project" value="UniProtKB-SubCell"/>
</dbReference>
<evidence type="ECO:0000256" key="1">
    <source>
        <dbReference type="ARBA" id="ARBA00005194"/>
    </source>
</evidence>
<keyword evidence="8" id="KW-0934">Plastid</keyword>
<reference evidence="11 12" key="1">
    <citation type="journal article" date="2024" name="Nat. Commun.">
        <title>Phylogenomics reveals the evolutionary origins of lichenization in chlorophyte algae.</title>
        <authorList>
            <person name="Puginier C."/>
            <person name="Libourel C."/>
            <person name="Otte J."/>
            <person name="Skaloud P."/>
            <person name="Haon M."/>
            <person name="Grisel S."/>
            <person name="Petersen M."/>
            <person name="Berrin J.G."/>
            <person name="Delaux P.M."/>
            <person name="Dal Grande F."/>
            <person name="Keller J."/>
        </authorList>
    </citation>
    <scope>NUCLEOTIDE SEQUENCE [LARGE SCALE GENOMIC DNA]</scope>
    <source>
        <strain evidence="11 12">SAG 245.80</strain>
    </source>
</reference>
<sequence>MLTSLGQAGQCATRPSPPAPVCARQRSAAAKTKAPGRAVAKAAKVEDAEVSHSITNGASTVNPLVFDELAEIIRMVHDTDIVELELKSKRFSLAVRKKEALESPEPATTAYQPQQQFAPPQYQQPQQYAPQPQAPPAPAPAPAPAASAPASASPAAASANGGSASAGGGGKEVEVLSPMSGTMYRSPAPGELPFVKEGDRVTKGQTVAIIEAMKLMNEIESETAGTVVKFLTENGTSVNPGQPLVLIRP</sequence>
<gene>
    <name evidence="11" type="ORF">WJX81_002764</name>
</gene>
<accession>A0AAW1SKZ1</accession>
<feature type="compositionally biased region" description="Low complexity" evidence="9">
    <location>
        <begin position="144"/>
        <end position="163"/>
    </location>
</feature>
<keyword evidence="4 8" id="KW-0276">Fatty acid metabolism</keyword>
<keyword evidence="3 8" id="KW-0444">Lipid biosynthesis</keyword>
<evidence type="ECO:0000313" key="12">
    <source>
        <dbReference type="Proteomes" id="UP001445335"/>
    </source>
</evidence>
<comment type="subcellular location">
    <subcellularLocation>
        <location evidence="8">Plastid</location>
        <location evidence="8">Chloroplast</location>
    </subcellularLocation>
</comment>
<evidence type="ECO:0000313" key="11">
    <source>
        <dbReference type="EMBL" id="KAK9846390.1"/>
    </source>
</evidence>
<dbReference type="Gene3D" id="2.40.50.100">
    <property type="match status" value="1"/>
</dbReference>
<dbReference type="AlphaFoldDB" id="A0AAW1SKZ1"/>
<keyword evidence="8" id="KW-0150">Chloroplast</keyword>
<dbReference type="CDD" id="cd06850">
    <property type="entry name" value="biotinyl_domain"/>
    <property type="match status" value="1"/>
</dbReference>
<organism evidence="11 12">
    <name type="scientific">Elliptochloris bilobata</name>
    <dbReference type="NCBI Taxonomy" id="381761"/>
    <lineage>
        <taxon>Eukaryota</taxon>
        <taxon>Viridiplantae</taxon>
        <taxon>Chlorophyta</taxon>
        <taxon>core chlorophytes</taxon>
        <taxon>Trebouxiophyceae</taxon>
        <taxon>Trebouxiophyceae incertae sedis</taxon>
        <taxon>Elliptochloris clade</taxon>
        <taxon>Elliptochloris</taxon>
    </lineage>
</organism>
<comment type="pathway">
    <text evidence="1 8">Lipid metabolism; fatty acid biosynthesis.</text>
</comment>